<reference evidence="2" key="2">
    <citation type="submission" date="2021-04" db="EMBL/GenBank/DDBJ databases">
        <authorList>
            <person name="Gilroy R."/>
        </authorList>
    </citation>
    <scope>NUCLEOTIDE SEQUENCE</scope>
    <source>
        <strain evidence="2">Gambia11-129</strain>
    </source>
</reference>
<gene>
    <name evidence="2" type="ORF">IAB12_05080</name>
</gene>
<keyword evidence="1" id="KW-0812">Transmembrane</keyword>
<feature type="transmembrane region" description="Helical" evidence="1">
    <location>
        <begin position="20"/>
        <end position="39"/>
    </location>
</feature>
<dbReference type="AlphaFoldDB" id="A0A9D1PUI5"/>
<proteinExistence type="predicted"/>
<comment type="caution">
    <text evidence="2">The sequence shown here is derived from an EMBL/GenBank/DDBJ whole genome shotgun (WGS) entry which is preliminary data.</text>
</comment>
<protein>
    <submittedName>
        <fullName evidence="2">Uncharacterized protein</fullName>
    </submittedName>
</protein>
<dbReference type="EMBL" id="DXHU01000019">
    <property type="protein sequence ID" value="HIV99129.1"/>
    <property type="molecule type" value="Genomic_DNA"/>
</dbReference>
<evidence type="ECO:0000256" key="1">
    <source>
        <dbReference type="SAM" id="Phobius"/>
    </source>
</evidence>
<keyword evidence="1" id="KW-0472">Membrane</keyword>
<evidence type="ECO:0000313" key="2">
    <source>
        <dbReference type="EMBL" id="HIV99129.1"/>
    </source>
</evidence>
<organism evidence="2 3">
    <name type="scientific">Candidatus Ornithospirochaeta avicola</name>
    <dbReference type="NCBI Taxonomy" id="2840896"/>
    <lineage>
        <taxon>Bacteria</taxon>
        <taxon>Pseudomonadati</taxon>
        <taxon>Spirochaetota</taxon>
        <taxon>Spirochaetia</taxon>
        <taxon>Spirochaetales</taxon>
        <taxon>Spirochaetaceae</taxon>
        <taxon>Spirochaetaceae incertae sedis</taxon>
        <taxon>Candidatus Ornithospirochaeta</taxon>
    </lineage>
</organism>
<evidence type="ECO:0000313" key="3">
    <source>
        <dbReference type="Proteomes" id="UP000823936"/>
    </source>
</evidence>
<reference evidence="2" key="1">
    <citation type="journal article" date="2021" name="PeerJ">
        <title>Extensive microbial diversity within the chicken gut microbiome revealed by metagenomics and culture.</title>
        <authorList>
            <person name="Gilroy R."/>
            <person name="Ravi A."/>
            <person name="Getino M."/>
            <person name="Pursley I."/>
            <person name="Horton D.L."/>
            <person name="Alikhan N.F."/>
            <person name="Baker D."/>
            <person name="Gharbi K."/>
            <person name="Hall N."/>
            <person name="Watson M."/>
            <person name="Adriaenssens E.M."/>
            <person name="Foster-Nyarko E."/>
            <person name="Jarju S."/>
            <person name="Secka A."/>
            <person name="Antonio M."/>
            <person name="Oren A."/>
            <person name="Chaudhuri R.R."/>
            <person name="La Ragione R."/>
            <person name="Hildebrand F."/>
            <person name="Pallen M.J."/>
        </authorList>
    </citation>
    <scope>NUCLEOTIDE SEQUENCE</scope>
    <source>
        <strain evidence="2">Gambia11-129</strain>
    </source>
</reference>
<feature type="transmembrane region" description="Helical" evidence="1">
    <location>
        <begin position="45"/>
        <end position="65"/>
    </location>
</feature>
<keyword evidence="1" id="KW-1133">Transmembrane helix</keyword>
<sequence length="167" mass="19131">MFRFHFAKKDESHATYGPTYLYRALCLSIAAVFFIGSIPSAIRNGISSSVLTLALAILFLFFSLYRDYWKACRDKEEIEYIFGFWPFLAKKKISTDDIKYVKVSYFRRGRKEMTRISLVLSKGNEITLEAISSRKSRGKSEANAYLFASFCSIALKTEGSSSFTRKI</sequence>
<name>A0A9D1PUI5_9SPIO</name>
<accession>A0A9D1PUI5</accession>
<dbReference type="Proteomes" id="UP000823936">
    <property type="component" value="Unassembled WGS sequence"/>
</dbReference>